<feature type="domain" description="Aminoglycoside phosphotransferase" evidence="1">
    <location>
        <begin position="36"/>
        <end position="262"/>
    </location>
</feature>
<dbReference type="EMBL" id="BAABHS010000003">
    <property type="protein sequence ID" value="GAA4952890.1"/>
    <property type="molecule type" value="Genomic_DNA"/>
</dbReference>
<dbReference type="CDD" id="cd05154">
    <property type="entry name" value="ACAD10_11_N-like"/>
    <property type="match status" value="1"/>
</dbReference>
<evidence type="ECO:0000313" key="3">
    <source>
        <dbReference type="Proteomes" id="UP001500466"/>
    </source>
</evidence>
<dbReference type="InterPro" id="IPR041726">
    <property type="entry name" value="ACAD10_11_N"/>
</dbReference>
<comment type="caution">
    <text evidence="2">The sequence shown here is derived from an EMBL/GenBank/DDBJ whole genome shotgun (WGS) entry which is preliminary data.</text>
</comment>
<proteinExistence type="predicted"/>
<keyword evidence="3" id="KW-1185">Reference proteome</keyword>
<dbReference type="PANTHER" id="PTHR47829:SF1">
    <property type="entry name" value="HAD FAMILY PHOSPHATASE"/>
    <property type="match status" value="1"/>
</dbReference>
<dbReference type="InterPro" id="IPR052898">
    <property type="entry name" value="ACAD10-like"/>
</dbReference>
<sequence length="357" mass="37974">MKPAHDAPAPAGIRPAEVTDWLAARVPALAPPLAFTPVVGGHSNLTYVVTDAAGTRWVLRRPPLGHVLATAHDMGREHRILAALGGGRTPVPVPRVVGLSPDDAVNGAPFYVMDFVDGFVLRDAAAATRDLDPAARRRAGEQLADTLAAIHAVDVDEVGLGDLGRREDYIARQLRRWHRQWDATRVDGIPEIDEVHARLSASIPPQQGAAIVHGDFRLDNCILGPDGTVRAVLDWELCTLGDPLADVGMTLVYWVEQGEDSALLPSDGTAAEGFPDRAAFCARYAEATGRDLSGIAWYAAFAYWRLACILAGVLDRYTAGAMGDQAGDGGASRFTHDGLAGLAARARTVLDEGKFAA</sequence>
<protein>
    <submittedName>
        <fullName evidence="2">Phosphotransferase family protein</fullName>
    </submittedName>
</protein>
<accession>A0ABP9GWX5</accession>
<dbReference type="Proteomes" id="UP001500466">
    <property type="component" value="Unassembled WGS sequence"/>
</dbReference>
<evidence type="ECO:0000313" key="2">
    <source>
        <dbReference type="EMBL" id="GAA4952890.1"/>
    </source>
</evidence>
<dbReference type="InterPro" id="IPR002575">
    <property type="entry name" value="Aminoglycoside_PTrfase"/>
</dbReference>
<dbReference type="RefSeq" id="WP_345674266.1">
    <property type="nucleotide sequence ID" value="NZ_BAABHS010000003.1"/>
</dbReference>
<dbReference type="PANTHER" id="PTHR47829">
    <property type="entry name" value="HYDROLASE, PUTATIVE (AFU_ORTHOLOGUE AFUA_1G12880)-RELATED"/>
    <property type="match status" value="1"/>
</dbReference>
<reference evidence="3" key="1">
    <citation type="journal article" date="2019" name="Int. J. Syst. Evol. Microbiol.">
        <title>The Global Catalogue of Microorganisms (GCM) 10K type strain sequencing project: providing services to taxonomists for standard genome sequencing and annotation.</title>
        <authorList>
            <consortium name="The Broad Institute Genomics Platform"/>
            <consortium name="The Broad Institute Genome Sequencing Center for Infectious Disease"/>
            <person name="Wu L."/>
            <person name="Ma J."/>
        </authorList>
    </citation>
    <scope>NUCLEOTIDE SEQUENCE [LARGE SCALE GENOMIC DNA]</scope>
    <source>
        <strain evidence="3">JCM 17986</strain>
    </source>
</reference>
<name>A0ABP9GWX5_9ACTN</name>
<dbReference type="InterPro" id="IPR011009">
    <property type="entry name" value="Kinase-like_dom_sf"/>
</dbReference>
<dbReference type="Gene3D" id="3.90.1200.10">
    <property type="match status" value="1"/>
</dbReference>
<dbReference type="SUPFAM" id="SSF56112">
    <property type="entry name" value="Protein kinase-like (PK-like)"/>
    <property type="match status" value="1"/>
</dbReference>
<gene>
    <name evidence="2" type="ORF">GCM10023205_12630</name>
</gene>
<dbReference type="Pfam" id="PF01636">
    <property type="entry name" value="APH"/>
    <property type="match status" value="1"/>
</dbReference>
<evidence type="ECO:0000259" key="1">
    <source>
        <dbReference type="Pfam" id="PF01636"/>
    </source>
</evidence>
<organism evidence="2 3">
    <name type="scientific">Yinghuangia aomiensis</name>
    <dbReference type="NCBI Taxonomy" id="676205"/>
    <lineage>
        <taxon>Bacteria</taxon>
        <taxon>Bacillati</taxon>
        <taxon>Actinomycetota</taxon>
        <taxon>Actinomycetes</taxon>
        <taxon>Kitasatosporales</taxon>
        <taxon>Streptomycetaceae</taxon>
        <taxon>Yinghuangia</taxon>
    </lineage>
</organism>
<dbReference type="Gene3D" id="3.30.200.20">
    <property type="entry name" value="Phosphorylase Kinase, domain 1"/>
    <property type="match status" value="1"/>
</dbReference>